<keyword evidence="3" id="KW-1185">Reference proteome</keyword>
<keyword evidence="1" id="KW-0812">Transmembrane</keyword>
<dbReference type="SUPFAM" id="SSF58104">
    <property type="entry name" value="Methyl-accepting chemotaxis protein (MCP) signaling domain"/>
    <property type="match status" value="1"/>
</dbReference>
<gene>
    <name evidence="2" type="ORF">JR347_13215</name>
</gene>
<protein>
    <recommendedName>
        <fullName evidence="4">MotA/TolQ/ExbB proton channel domain-containing protein</fullName>
    </recommendedName>
</protein>
<feature type="transmembrane region" description="Helical" evidence="1">
    <location>
        <begin position="41"/>
        <end position="69"/>
    </location>
</feature>
<dbReference type="EMBL" id="CP070608">
    <property type="protein sequence ID" value="QSE96554.1"/>
    <property type="molecule type" value="Genomic_DNA"/>
</dbReference>
<evidence type="ECO:0008006" key="4">
    <source>
        <dbReference type="Google" id="ProtNLM"/>
    </source>
</evidence>
<sequence>MTINFLLNELPWYLLGIWTFYSLYVSYAYKTSVRNRWTNYYIFESIPSVFITLGLLGTFAGITYGLIYFDTDPEFIKTSITDLLDGLKNAFYTSLYGICGNLIFSKIVKYKMVRGIAVEPEYENELQELKNINANLIGMSDKIANQIDSAIVESLKGMVEDVNNTFKSFINELVEKNFDKLTEAINQLIEWQREYRLEIQSIKEAYESLVNKHKEFTETTYTWVDKLDEIAGQTSQLAMIIDEFKAITDDDSKFSKIITEVKESTANMQTTSKALEEHSNKLDEVRLAFIDSKNEISEWLEREDGVRDSTNALSHSLQELRKFEISTIEKLDEKFMKDLEATFKTFDSLIKEYILYLQTQINEKK</sequence>
<evidence type="ECO:0000256" key="1">
    <source>
        <dbReference type="SAM" id="Phobius"/>
    </source>
</evidence>
<organism evidence="2 3">
    <name type="scientific">Fulvivirga lutea</name>
    <dbReference type="NCBI Taxonomy" id="2810512"/>
    <lineage>
        <taxon>Bacteria</taxon>
        <taxon>Pseudomonadati</taxon>
        <taxon>Bacteroidota</taxon>
        <taxon>Cytophagia</taxon>
        <taxon>Cytophagales</taxon>
        <taxon>Fulvivirgaceae</taxon>
        <taxon>Fulvivirga</taxon>
    </lineage>
</organism>
<feature type="transmembrane region" description="Helical" evidence="1">
    <location>
        <begin position="89"/>
        <end position="108"/>
    </location>
</feature>
<reference evidence="2" key="1">
    <citation type="submission" date="2021-02" db="EMBL/GenBank/DDBJ databases">
        <title>Fulvivirga sp. S481 isolated from sea water.</title>
        <authorList>
            <person name="Bae S.S."/>
            <person name="Baek K."/>
        </authorList>
    </citation>
    <scope>NUCLEOTIDE SEQUENCE</scope>
    <source>
        <strain evidence="2">S481</strain>
    </source>
</reference>
<dbReference type="AlphaFoldDB" id="A0A974WE18"/>
<dbReference type="RefSeq" id="WP_205721068.1">
    <property type="nucleotide sequence ID" value="NZ_CP070608.1"/>
</dbReference>
<dbReference type="KEGG" id="fuv:JR347_13215"/>
<accession>A0A974WE18</accession>
<dbReference type="Proteomes" id="UP000662783">
    <property type="component" value="Chromosome"/>
</dbReference>
<proteinExistence type="predicted"/>
<evidence type="ECO:0000313" key="3">
    <source>
        <dbReference type="Proteomes" id="UP000662783"/>
    </source>
</evidence>
<keyword evidence="1" id="KW-1133">Transmembrane helix</keyword>
<evidence type="ECO:0000313" key="2">
    <source>
        <dbReference type="EMBL" id="QSE96554.1"/>
    </source>
</evidence>
<feature type="transmembrane region" description="Helical" evidence="1">
    <location>
        <begin position="12"/>
        <end position="29"/>
    </location>
</feature>
<keyword evidence="1" id="KW-0472">Membrane</keyword>
<name>A0A974WE18_9BACT</name>